<dbReference type="GO" id="GO:0006281">
    <property type="term" value="P:DNA repair"/>
    <property type="evidence" value="ECO:0007669"/>
    <property type="project" value="UniProtKB-KW"/>
</dbReference>
<evidence type="ECO:0000256" key="4">
    <source>
        <dbReference type="ARBA" id="ARBA00022705"/>
    </source>
</evidence>
<dbReference type="PRINTS" id="PR00502">
    <property type="entry name" value="NUDIXFAMILY"/>
</dbReference>
<dbReference type="InterPro" id="IPR020476">
    <property type="entry name" value="Nudix_hydrolase"/>
</dbReference>
<evidence type="ECO:0000256" key="5">
    <source>
        <dbReference type="ARBA" id="ARBA00022723"/>
    </source>
</evidence>
<dbReference type="GO" id="GO:0044715">
    <property type="term" value="F:8-oxo-dGDP phosphatase activity"/>
    <property type="evidence" value="ECO:0007669"/>
    <property type="project" value="TreeGrafter"/>
</dbReference>
<evidence type="ECO:0000256" key="7">
    <source>
        <dbReference type="ARBA" id="ARBA00022801"/>
    </source>
</evidence>
<dbReference type="AlphaFoldDB" id="A0A7Z0GIV7"/>
<organism evidence="14 15">
    <name type="scientific">Nesterenkonia xinjiangensis</name>
    <dbReference type="NCBI Taxonomy" id="225327"/>
    <lineage>
        <taxon>Bacteria</taxon>
        <taxon>Bacillati</taxon>
        <taxon>Actinomycetota</taxon>
        <taxon>Actinomycetes</taxon>
        <taxon>Micrococcales</taxon>
        <taxon>Micrococcaceae</taxon>
        <taxon>Nesterenkonia</taxon>
    </lineage>
</organism>
<dbReference type="GO" id="GO:0008413">
    <property type="term" value="F:8-oxo-7,8-dihydroguanosine triphosphate pyrophosphatase activity"/>
    <property type="evidence" value="ECO:0007669"/>
    <property type="project" value="TreeGrafter"/>
</dbReference>
<keyword evidence="3" id="KW-0515">Mutator protein</keyword>
<reference evidence="14 15" key="1">
    <citation type="submission" date="2020-07" db="EMBL/GenBank/DDBJ databases">
        <title>Sequencing the genomes of 1000 actinobacteria strains.</title>
        <authorList>
            <person name="Klenk H.-P."/>
        </authorList>
    </citation>
    <scope>NUCLEOTIDE SEQUENCE [LARGE SCALE GENOMIC DNA]</scope>
    <source>
        <strain evidence="14 15">DSM 15475</strain>
    </source>
</reference>
<dbReference type="PROSITE" id="PS51462">
    <property type="entry name" value="NUDIX"/>
    <property type="match status" value="1"/>
</dbReference>
<name>A0A7Z0GIV7_9MICC</name>
<protein>
    <recommendedName>
        <fullName evidence="11">8-oxo-dGTP diphosphatase</fullName>
        <ecNumber evidence="11">3.6.1.55</ecNumber>
    </recommendedName>
</protein>
<evidence type="ECO:0000256" key="6">
    <source>
        <dbReference type="ARBA" id="ARBA00022763"/>
    </source>
</evidence>
<evidence type="ECO:0000256" key="8">
    <source>
        <dbReference type="ARBA" id="ARBA00022842"/>
    </source>
</evidence>
<dbReference type="SUPFAM" id="SSF55811">
    <property type="entry name" value="Nudix"/>
    <property type="match status" value="1"/>
</dbReference>
<dbReference type="GO" id="GO:0006260">
    <property type="term" value="P:DNA replication"/>
    <property type="evidence" value="ECO:0007669"/>
    <property type="project" value="UniProtKB-KW"/>
</dbReference>
<dbReference type="GO" id="GO:0044716">
    <property type="term" value="F:8-oxo-GDP phosphatase activity"/>
    <property type="evidence" value="ECO:0007669"/>
    <property type="project" value="TreeGrafter"/>
</dbReference>
<dbReference type="GO" id="GO:0046872">
    <property type="term" value="F:metal ion binding"/>
    <property type="evidence" value="ECO:0007669"/>
    <property type="project" value="UniProtKB-KW"/>
</dbReference>
<keyword evidence="15" id="KW-1185">Reference proteome</keyword>
<evidence type="ECO:0000256" key="10">
    <source>
        <dbReference type="ARBA" id="ARBA00035861"/>
    </source>
</evidence>
<comment type="cofactor">
    <cofactor evidence="1">
        <name>Mg(2+)</name>
        <dbReference type="ChEBI" id="CHEBI:18420"/>
    </cofactor>
</comment>
<dbReference type="PROSITE" id="PS00893">
    <property type="entry name" value="NUDIX_BOX"/>
    <property type="match status" value="1"/>
</dbReference>
<evidence type="ECO:0000256" key="11">
    <source>
        <dbReference type="ARBA" id="ARBA00038905"/>
    </source>
</evidence>
<dbReference type="RefSeq" id="WP_322479933.1">
    <property type="nucleotide sequence ID" value="NZ_BAAALL010000010.1"/>
</dbReference>
<evidence type="ECO:0000256" key="2">
    <source>
        <dbReference type="ARBA" id="ARBA00005582"/>
    </source>
</evidence>
<dbReference type="InterPro" id="IPR047127">
    <property type="entry name" value="MutT-like"/>
</dbReference>
<feature type="domain" description="Nudix hydrolase" evidence="13">
    <location>
        <begin position="7"/>
        <end position="145"/>
    </location>
</feature>
<keyword evidence="9" id="KW-0234">DNA repair</keyword>
<dbReference type="InterPro" id="IPR015797">
    <property type="entry name" value="NUDIX_hydrolase-like_dom_sf"/>
</dbReference>
<keyword evidence="7 12" id="KW-0378">Hydrolase</keyword>
<dbReference type="Pfam" id="PF00293">
    <property type="entry name" value="NUDIX"/>
    <property type="match status" value="1"/>
</dbReference>
<comment type="catalytic activity">
    <reaction evidence="10">
        <text>8-oxo-dGTP + H2O = 8-oxo-dGMP + diphosphate + H(+)</text>
        <dbReference type="Rhea" id="RHEA:31575"/>
        <dbReference type="ChEBI" id="CHEBI:15377"/>
        <dbReference type="ChEBI" id="CHEBI:15378"/>
        <dbReference type="ChEBI" id="CHEBI:33019"/>
        <dbReference type="ChEBI" id="CHEBI:63224"/>
        <dbReference type="ChEBI" id="CHEBI:77896"/>
        <dbReference type="EC" id="3.6.1.55"/>
    </reaction>
</comment>
<evidence type="ECO:0000259" key="13">
    <source>
        <dbReference type="PROSITE" id="PS51462"/>
    </source>
</evidence>
<gene>
    <name evidence="14" type="ORF">HNR09_000193</name>
</gene>
<keyword evidence="5" id="KW-0479">Metal-binding</keyword>
<dbReference type="Gene3D" id="3.90.79.10">
    <property type="entry name" value="Nucleoside Triphosphate Pyrophosphohydrolase"/>
    <property type="match status" value="1"/>
</dbReference>
<evidence type="ECO:0000256" key="12">
    <source>
        <dbReference type="RuleBase" id="RU003476"/>
    </source>
</evidence>
<accession>A0A7Z0GIV7</accession>
<keyword evidence="4" id="KW-0235">DNA replication</keyword>
<dbReference type="Proteomes" id="UP000535437">
    <property type="component" value="Unassembled WGS sequence"/>
</dbReference>
<comment type="similarity">
    <text evidence="2 12">Belongs to the Nudix hydrolase family.</text>
</comment>
<keyword evidence="6" id="KW-0227">DNA damage</keyword>
<keyword evidence="8" id="KW-0460">Magnesium</keyword>
<sequence length="149" mass="16780">MRSALQVKTIVAAALIRRPDRGPAEMLVARRTQPEPVRRLWEFPGGKLEPGEGPVEAVHREIAEELGIRVALGEEVDGQDEAYLPDLGWRLTGTAVMRLYLGEILEGEPWPLQDHDRLDWAPLTAGLLDRPWIPADRPIVEELLRRVIS</sequence>
<dbReference type="InterPro" id="IPR000086">
    <property type="entry name" value="NUDIX_hydrolase_dom"/>
</dbReference>
<proteinExistence type="inferred from homology"/>
<dbReference type="PANTHER" id="PTHR47707:SF1">
    <property type="entry name" value="NUDIX HYDROLASE FAMILY PROTEIN"/>
    <property type="match status" value="1"/>
</dbReference>
<evidence type="ECO:0000313" key="15">
    <source>
        <dbReference type="Proteomes" id="UP000535437"/>
    </source>
</evidence>
<evidence type="ECO:0000256" key="3">
    <source>
        <dbReference type="ARBA" id="ARBA00022457"/>
    </source>
</evidence>
<dbReference type="EMBL" id="JACCFY010000001">
    <property type="protein sequence ID" value="NYJ76782.1"/>
    <property type="molecule type" value="Genomic_DNA"/>
</dbReference>
<comment type="caution">
    <text evidence="14">The sequence shown here is derived from an EMBL/GenBank/DDBJ whole genome shotgun (WGS) entry which is preliminary data.</text>
</comment>
<dbReference type="GO" id="GO:0035539">
    <property type="term" value="F:8-oxo-7,8-dihydrodeoxyguanosine triphosphate pyrophosphatase activity"/>
    <property type="evidence" value="ECO:0007669"/>
    <property type="project" value="UniProtKB-EC"/>
</dbReference>
<dbReference type="EC" id="3.6.1.55" evidence="11"/>
<evidence type="ECO:0000256" key="1">
    <source>
        <dbReference type="ARBA" id="ARBA00001946"/>
    </source>
</evidence>
<dbReference type="PANTHER" id="PTHR47707">
    <property type="entry name" value="8-OXO-DGTP DIPHOSPHATASE"/>
    <property type="match status" value="1"/>
</dbReference>
<evidence type="ECO:0000256" key="9">
    <source>
        <dbReference type="ARBA" id="ARBA00023204"/>
    </source>
</evidence>
<evidence type="ECO:0000313" key="14">
    <source>
        <dbReference type="EMBL" id="NYJ76782.1"/>
    </source>
</evidence>
<dbReference type="InterPro" id="IPR020084">
    <property type="entry name" value="NUDIX_hydrolase_CS"/>
</dbReference>